<proteinExistence type="predicted"/>
<keyword evidence="2" id="KW-1185">Reference proteome</keyword>
<dbReference type="Gene3D" id="3.30.200.20">
    <property type="entry name" value="Phosphorylase Kinase, domain 1"/>
    <property type="match status" value="1"/>
</dbReference>
<dbReference type="InterPro" id="IPR011009">
    <property type="entry name" value="Kinase-like_dom_sf"/>
</dbReference>
<feature type="non-terminal residue" evidence="1">
    <location>
        <position position="64"/>
    </location>
</feature>
<dbReference type="RefSeq" id="WP_047316587.1">
    <property type="nucleotide sequence ID" value="NZ_LDPQ01000032.1"/>
</dbReference>
<dbReference type="EMBL" id="LDPR01000026">
    <property type="protein sequence ID" value="KLO34430.1"/>
    <property type="molecule type" value="Genomic_DNA"/>
</dbReference>
<reference evidence="1 2" key="1">
    <citation type="submission" date="2015-05" db="EMBL/GenBank/DDBJ databases">
        <title>Genome sequence of Mycobacterium haemophilum.</title>
        <authorList>
            <person name="Greninger A.L."/>
            <person name="Cunningham G."/>
            <person name="Miller S."/>
        </authorList>
    </citation>
    <scope>NUCLEOTIDE SEQUENCE [LARGE SCALE GENOMIC DNA]</scope>
    <source>
        <strain evidence="2">UC1</strain>
    </source>
</reference>
<evidence type="ECO:0008006" key="3">
    <source>
        <dbReference type="Google" id="ProtNLM"/>
    </source>
</evidence>
<accession>A0A0I9TD80</accession>
<organism evidence="1 2">
    <name type="scientific">Mycobacterium haemophilum</name>
    <dbReference type="NCBI Taxonomy" id="29311"/>
    <lineage>
        <taxon>Bacteria</taxon>
        <taxon>Bacillati</taxon>
        <taxon>Actinomycetota</taxon>
        <taxon>Actinomycetes</taxon>
        <taxon>Mycobacteriales</taxon>
        <taxon>Mycobacteriaceae</taxon>
        <taxon>Mycobacterium</taxon>
    </lineage>
</organism>
<protein>
    <recommendedName>
        <fullName evidence="3">Protein kinase domain-containing protein</fullName>
    </recommendedName>
</protein>
<dbReference type="AlphaFoldDB" id="A0A0I9TD80"/>
<sequence length="64" mass="6494">MERPETGEGSTADSLASVPSGIAAELAAAGFENARQVARGGAGVIYRCYETALGRNVAVKVLPS</sequence>
<evidence type="ECO:0000313" key="2">
    <source>
        <dbReference type="Proteomes" id="UP000036334"/>
    </source>
</evidence>
<evidence type="ECO:0000313" key="1">
    <source>
        <dbReference type="EMBL" id="KLO34430.1"/>
    </source>
</evidence>
<comment type="caution">
    <text evidence="1">The sequence shown here is derived from an EMBL/GenBank/DDBJ whole genome shotgun (WGS) entry which is preliminary data.</text>
</comment>
<dbReference type="Proteomes" id="UP000036334">
    <property type="component" value="Unassembled WGS sequence"/>
</dbReference>
<gene>
    <name evidence="1" type="ORF">ABH38_18755</name>
</gene>
<name>A0A0I9TD80_9MYCO</name>
<dbReference type="SUPFAM" id="SSF56112">
    <property type="entry name" value="Protein kinase-like (PK-like)"/>
    <property type="match status" value="1"/>
</dbReference>